<dbReference type="GO" id="GO:0046854">
    <property type="term" value="P:phosphatidylinositol phosphate biosynthetic process"/>
    <property type="evidence" value="ECO:0007669"/>
    <property type="project" value="TreeGrafter"/>
</dbReference>
<dbReference type="Gene3D" id="3.50.7.10">
    <property type="entry name" value="GroEL"/>
    <property type="match status" value="1"/>
</dbReference>
<dbReference type="InterPro" id="IPR002423">
    <property type="entry name" value="Cpn60/GroEL/TCP-1"/>
</dbReference>
<dbReference type="SUPFAM" id="SSF56104">
    <property type="entry name" value="SAICAR synthase-like"/>
    <property type="match status" value="1"/>
</dbReference>
<dbReference type="PROSITE" id="PS51455">
    <property type="entry name" value="PIPK"/>
    <property type="match status" value="1"/>
</dbReference>
<dbReference type="FunFam" id="3.50.7.10:FF:000007">
    <property type="entry name" value="1-phosphatidylinositol 3-phosphate 5-kinase isoform X1"/>
    <property type="match status" value="1"/>
</dbReference>
<gene>
    <name evidence="11" type="ORF">A4U43_C09F6920</name>
</gene>
<dbReference type="SUPFAM" id="SSF52029">
    <property type="entry name" value="GroEL apical domain-like"/>
    <property type="match status" value="1"/>
</dbReference>
<dbReference type="InterPro" id="IPR027409">
    <property type="entry name" value="GroEL-like_apical_dom_sf"/>
</dbReference>
<feature type="region of interest" description="Disordered" evidence="9">
    <location>
        <begin position="36"/>
        <end position="79"/>
    </location>
</feature>
<comment type="subunit">
    <text evidence="6">Component of the PI(3,5)P2 regulatory complex at least composed of ATG18, SAC/FIG4, FAB1 and VAC14.</text>
</comment>
<dbReference type="CDD" id="cd03334">
    <property type="entry name" value="Fab1_TCP"/>
    <property type="match status" value="1"/>
</dbReference>
<evidence type="ECO:0000256" key="8">
    <source>
        <dbReference type="PROSITE-ProRule" id="PRU00781"/>
    </source>
</evidence>
<dbReference type="CDD" id="cd17300">
    <property type="entry name" value="PIPKc_PIKfyve"/>
    <property type="match status" value="1"/>
</dbReference>
<dbReference type="AlphaFoldDB" id="A0A5P1E5V1"/>
<dbReference type="EC" id="2.7.1.150" evidence="1"/>
<protein>
    <recommendedName>
        <fullName evidence="1">1-phosphatidylinositol-3-phosphate 5-kinase</fullName>
        <ecNumber evidence="1">2.7.1.150</ecNumber>
    </recommendedName>
    <alternativeName>
        <fullName evidence="7">Phosphatidylinositol 3-phosphate 5-kinase type III</fullName>
    </alternativeName>
</protein>
<keyword evidence="12" id="KW-1185">Reference proteome</keyword>
<dbReference type="Gramene" id="ONK58011">
    <property type="protein sequence ID" value="ONK58011"/>
    <property type="gene ID" value="A4U43_C09F6920"/>
</dbReference>
<dbReference type="OMA" id="TIHERSM"/>
<feature type="region of interest" description="Disordered" evidence="9">
    <location>
        <begin position="147"/>
        <end position="171"/>
    </location>
</feature>
<evidence type="ECO:0000313" key="11">
    <source>
        <dbReference type="EMBL" id="ONK58011.1"/>
    </source>
</evidence>
<proteinExistence type="predicted"/>
<evidence type="ECO:0000256" key="6">
    <source>
        <dbReference type="ARBA" id="ARBA00023464"/>
    </source>
</evidence>
<dbReference type="Gene3D" id="3.30.800.10">
    <property type="entry name" value="Phosphatidylinositol Phosphate Kinase II Beta"/>
    <property type="match status" value="1"/>
</dbReference>
<reference evidence="12" key="1">
    <citation type="journal article" date="2017" name="Nat. Commun.">
        <title>The asparagus genome sheds light on the origin and evolution of a young Y chromosome.</title>
        <authorList>
            <person name="Harkess A."/>
            <person name="Zhou J."/>
            <person name="Xu C."/>
            <person name="Bowers J.E."/>
            <person name="Van der Hulst R."/>
            <person name="Ayyampalayam S."/>
            <person name="Mercati F."/>
            <person name="Riccardi P."/>
            <person name="McKain M.R."/>
            <person name="Kakrana A."/>
            <person name="Tang H."/>
            <person name="Ray J."/>
            <person name="Groenendijk J."/>
            <person name="Arikit S."/>
            <person name="Mathioni S.M."/>
            <person name="Nakano M."/>
            <person name="Shan H."/>
            <person name="Telgmann-Rauber A."/>
            <person name="Kanno A."/>
            <person name="Yue Z."/>
            <person name="Chen H."/>
            <person name="Li W."/>
            <person name="Chen Y."/>
            <person name="Xu X."/>
            <person name="Zhang Y."/>
            <person name="Luo S."/>
            <person name="Chen H."/>
            <person name="Gao J."/>
            <person name="Mao Z."/>
            <person name="Pires J.C."/>
            <person name="Luo M."/>
            <person name="Kudrna D."/>
            <person name="Wing R.A."/>
            <person name="Meyers B.C."/>
            <person name="Yi K."/>
            <person name="Kong H."/>
            <person name="Lavrijsen P."/>
            <person name="Sunseri F."/>
            <person name="Falavigna A."/>
            <person name="Ye Y."/>
            <person name="Leebens-Mack J.H."/>
            <person name="Chen G."/>
        </authorList>
    </citation>
    <scope>NUCLEOTIDE SEQUENCE [LARGE SCALE GENOMIC DNA]</scope>
    <source>
        <strain evidence="12">cv. DH0086</strain>
    </source>
</reference>
<keyword evidence="5 8" id="KW-0067">ATP-binding</keyword>
<dbReference type="PANTHER" id="PTHR45748">
    <property type="entry name" value="1-PHOSPHATIDYLINOSITOL 3-PHOSPHATE 5-KINASE-RELATED"/>
    <property type="match status" value="1"/>
</dbReference>
<dbReference type="SMART" id="SM00330">
    <property type="entry name" value="PIPKc"/>
    <property type="match status" value="1"/>
</dbReference>
<dbReference type="FunFam" id="3.30.800.10:FF:000007">
    <property type="entry name" value="Putative 1-phosphatidylinositol-4-phosphate 5-kinase/ zinc ion binding family"/>
    <property type="match status" value="1"/>
</dbReference>
<evidence type="ECO:0000256" key="5">
    <source>
        <dbReference type="ARBA" id="ARBA00022840"/>
    </source>
</evidence>
<dbReference type="FunFam" id="3.30.810.10:FF:000001">
    <property type="entry name" value="1-phosphatidylinositol 3-phosphate 5-kinase FAB1"/>
    <property type="match status" value="1"/>
</dbReference>
<keyword evidence="3 8" id="KW-0547">Nucleotide-binding</keyword>
<evidence type="ECO:0000256" key="9">
    <source>
        <dbReference type="SAM" id="MobiDB-lite"/>
    </source>
</evidence>
<dbReference type="Gene3D" id="3.30.810.10">
    <property type="entry name" value="2-Layer Sandwich"/>
    <property type="match status" value="1"/>
</dbReference>
<dbReference type="InterPro" id="IPR027483">
    <property type="entry name" value="PInositol-4-P-4/5-kinase_C_sf"/>
</dbReference>
<feature type="region of interest" description="Disordered" evidence="9">
    <location>
        <begin position="801"/>
        <end position="824"/>
    </location>
</feature>
<evidence type="ECO:0000259" key="10">
    <source>
        <dbReference type="PROSITE" id="PS51455"/>
    </source>
</evidence>
<dbReference type="Pfam" id="PF00118">
    <property type="entry name" value="Cpn60_TCP1"/>
    <property type="match status" value="1"/>
</dbReference>
<feature type="compositionally biased region" description="Low complexity" evidence="9">
    <location>
        <begin position="809"/>
        <end position="824"/>
    </location>
</feature>
<evidence type="ECO:0000256" key="3">
    <source>
        <dbReference type="ARBA" id="ARBA00022741"/>
    </source>
</evidence>
<keyword evidence="2 8" id="KW-0808">Transferase</keyword>
<evidence type="ECO:0000256" key="2">
    <source>
        <dbReference type="ARBA" id="ARBA00022679"/>
    </source>
</evidence>
<feature type="region of interest" description="Disordered" evidence="9">
    <location>
        <begin position="108"/>
        <end position="135"/>
    </location>
</feature>
<evidence type="ECO:0000313" key="12">
    <source>
        <dbReference type="Proteomes" id="UP000243459"/>
    </source>
</evidence>
<accession>A0A5P1E5V1</accession>
<feature type="compositionally biased region" description="Basic and acidic residues" evidence="9">
    <location>
        <begin position="57"/>
        <end position="79"/>
    </location>
</feature>
<dbReference type="InterPro" id="IPR044769">
    <property type="entry name" value="PIKfyve_PIPKc"/>
</dbReference>
<evidence type="ECO:0000256" key="1">
    <source>
        <dbReference type="ARBA" id="ARBA00012009"/>
    </source>
</evidence>
<dbReference type="InterPro" id="IPR002498">
    <property type="entry name" value="PInositol-4-P-4/5-kinase_core"/>
</dbReference>
<dbReference type="Proteomes" id="UP000243459">
    <property type="component" value="Chromosome 9"/>
</dbReference>
<dbReference type="GO" id="GO:0010008">
    <property type="term" value="C:endosome membrane"/>
    <property type="evidence" value="ECO:0007669"/>
    <property type="project" value="TreeGrafter"/>
</dbReference>
<name>A0A5P1E5V1_ASPOF</name>
<dbReference type="GO" id="GO:0005524">
    <property type="term" value="F:ATP binding"/>
    <property type="evidence" value="ECO:0007669"/>
    <property type="project" value="UniProtKB-UniRule"/>
</dbReference>
<sequence>MCCVCISQQENSVRGCCCKPGCPSFCLEIERENLTSSDMHSNSRENENAALHTSQEQTKHSILHSEELESKDSLGNTDKNRLDVMLERSGDSTDDKFGLHHSRTLEDVRSIIDGDESDGSESAIDSSNPSFLSTTETDPAIWELPEPADINMDSVANNDDDDEYSDGTKWGQSSCLSGFDVENGSNIKEERQKAMMEAMNGQFKILVSRFLASEDISFSEGGNGDKWLDIVASLSWEAALLIKPEASKGKAMDPGSYVKVKCVATGARTQSEVIRGLAFKKNTAHKHMPTKCKNPRLLLLKGVLGHREVGLSSFESMSEEKDGYLKSIHELITKCNPNVVLVERSVSRDMQEFLLEKGMTLVFDMKLTRLNRIARCIGSPIISCTDILTCSKVKQCDMFRIEKFIEEHNCSSEGGKRSSKTLMFLEGFPKPLGCTILLKGAPIVELKKIKRVLQYTVFAAYHLILETSFFADQRALFSDMYAEGNGYLNEKTLPTNFCADGDRAGIIESYALDAPSSNGSLENSIRVFVILGSKVAMFRYSSVEIYAACKPPPVMLFNNLNGQEWIKREAKSVLQKGDLLFSEVANFLQKLKHGDFGVFHKQSKNSSAAVKDLRKVEEMLNQEKSEFEVADLHSSVENGHSVPVTANASFVQDQEECLSSSEDSCNSKTNDPNEWIWTNAVELLRDYRIDLHGGSLQKFDYVHSYTPKYLTPIKLVAQDKESLHFPLGADGGVISLFEDDISSIVSCALALYEHQYGQTENTDEKDLLEGKVEPNVAIENSVSQPSDSTIASSFWSSNGSLESEGIHPSRSISSISSDESATSCSESSFPVDRLIDSECLHPEIPVGYGKQAARSKYSVVLVHAKEFYALRKMCCSSELAYISSLSRSKKWDAQGGKSKAFFAKTLDDRFIIKQVKKTEIDSFLKFAPDYFKHISFSIKTGSQTCLAKILGIYQVRQNRGGKEVKTDLMVMENLLFGRNFTRTYDLKGAIFSRYVSDPNDPEKKVLLDQNFMEDMRISPMYIAGRNKHLFQRAIWNDTSFLTSINVMDYSLLVGVDKQRHELVFGIIDYLRQYTWDKHLESWVKSSLVLPKNSLPTVISPKDYKNRFRKFMSKYFLTIPDAMESSTMLNGTKTSSIENLQSSQVAEVS</sequence>
<keyword evidence="4 8" id="KW-0418">Kinase</keyword>
<feature type="domain" description="PIPK" evidence="10">
    <location>
        <begin position="793"/>
        <end position="1115"/>
    </location>
</feature>
<evidence type="ECO:0000256" key="7">
    <source>
        <dbReference type="ARBA" id="ARBA00077223"/>
    </source>
</evidence>
<organism evidence="11 12">
    <name type="scientific">Asparagus officinalis</name>
    <name type="common">Garden asparagus</name>
    <dbReference type="NCBI Taxonomy" id="4686"/>
    <lineage>
        <taxon>Eukaryota</taxon>
        <taxon>Viridiplantae</taxon>
        <taxon>Streptophyta</taxon>
        <taxon>Embryophyta</taxon>
        <taxon>Tracheophyta</taxon>
        <taxon>Spermatophyta</taxon>
        <taxon>Magnoliopsida</taxon>
        <taxon>Liliopsida</taxon>
        <taxon>Asparagales</taxon>
        <taxon>Asparagaceae</taxon>
        <taxon>Asparagoideae</taxon>
        <taxon>Asparagus</taxon>
    </lineage>
</organism>
<dbReference type="PANTHER" id="PTHR45748:SF4">
    <property type="entry name" value="1-PHOSPHATIDYLINOSITOL-3-PHOSPHATE 5-KINASE FAB1D-RELATED"/>
    <property type="match status" value="1"/>
</dbReference>
<dbReference type="InterPro" id="IPR027484">
    <property type="entry name" value="PInositol-4-P-5-kinase_N"/>
</dbReference>
<evidence type="ECO:0000256" key="4">
    <source>
        <dbReference type="ARBA" id="ARBA00022777"/>
    </source>
</evidence>
<dbReference type="EMBL" id="CM007389">
    <property type="protein sequence ID" value="ONK58011.1"/>
    <property type="molecule type" value="Genomic_DNA"/>
</dbReference>
<feature type="compositionally biased region" description="Polar residues" evidence="9">
    <location>
        <begin position="123"/>
        <end position="135"/>
    </location>
</feature>
<dbReference type="Pfam" id="PF01504">
    <property type="entry name" value="PIP5K"/>
    <property type="match status" value="1"/>
</dbReference>
<dbReference type="GO" id="GO:0000285">
    <property type="term" value="F:1-phosphatidylinositol-3-phosphate 5-kinase activity"/>
    <property type="evidence" value="ECO:0007669"/>
    <property type="project" value="UniProtKB-EC"/>
</dbReference>